<gene>
    <name evidence="1" type="ORF">RFULGI_LOCUS15048</name>
</gene>
<reference evidence="1" key="1">
    <citation type="submission" date="2021-06" db="EMBL/GenBank/DDBJ databases">
        <authorList>
            <person name="Kallberg Y."/>
            <person name="Tangrot J."/>
            <person name="Rosling A."/>
        </authorList>
    </citation>
    <scope>NUCLEOTIDE SEQUENCE</scope>
    <source>
        <strain evidence="1">IN212</strain>
    </source>
</reference>
<organism evidence="1 2">
    <name type="scientific">Racocetra fulgida</name>
    <dbReference type="NCBI Taxonomy" id="60492"/>
    <lineage>
        <taxon>Eukaryota</taxon>
        <taxon>Fungi</taxon>
        <taxon>Fungi incertae sedis</taxon>
        <taxon>Mucoromycota</taxon>
        <taxon>Glomeromycotina</taxon>
        <taxon>Glomeromycetes</taxon>
        <taxon>Diversisporales</taxon>
        <taxon>Gigasporaceae</taxon>
        <taxon>Racocetra</taxon>
    </lineage>
</organism>
<accession>A0A9N9NXX1</accession>
<evidence type="ECO:0000313" key="2">
    <source>
        <dbReference type="Proteomes" id="UP000789396"/>
    </source>
</evidence>
<proteinExistence type="predicted"/>
<evidence type="ECO:0000313" key="1">
    <source>
        <dbReference type="EMBL" id="CAG8770879.1"/>
    </source>
</evidence>
<dbReference type="OrthoDB" id="2435781at2759"/>
<sequence length="41" mass="4919">KNNFLEKIQLLDILTFSFEELTQYPQLLKKCLSYTLFNHLA</sequence>
<dbReference type="AlphaFoldDB" id="A0A9N9NXX1"/>
<keyword evidence="2" id="KW-1185">Reference proteome</keyword>
<feature type="non-terminal residue" evidence="1">
    <location>
        <position position="1"/>
    </location>
</feature>
<dbReference type="EMBL" id="CAJVPZ010046381">
    <property type="protein sequence ID" value="CAG8770879.1"/>
    <property type="molecule type" value="Genomic_DNA"/>
</dbReference>
<name>A0A9N9NXX1_9GLOM</name>
<feature type="non-terminal residue" evidence="1">
    <location>
        <position position="41"/>
    </location>
</feature>
<dbReference type="Proteomes" id="UP000789396">
    <property type="component" value="Unassembled WGS sequence"/>
</dbReference>
<comment type="caution">
    <text evidence="1">The sequence shown here is derived from an EMBL/GenBank/DDBJ whole genome shotgun (WGS) entry which is preliminary data.</text>
</comment>
<protein>
    <submittedName>
        <fullName evidence="1">18500_t:CDS:1</fullName>
    </submittedName>
</protein>